<evidence type="ECO:0000313" key="2">
    <source>
        <dbReference type="Proteomes" id="UP000314294"/>
    </source>
</evidence>
<keyword evidence="2" id="KW-1185">Reference proteome</keyword>
<proteinExistence type="predicted"/>
<protein>
    <submittedName>
        <fullName evidence="1">Uncharacterized protein</fullName>
    </submittedName>
</protein>
<dbReference type="AlphaFoldDB" id="A0A4Z2IF57"/>
<accession>A0A4Z2IF57</accession>
<organism evidence="1 2">
    <name type="scientific">Liparis tanakae</name>
    <name type="common">Tanaka's snailfish</name>
    <dbReference type="NCBI Taxonomy" id="230148"/>
    <lineage>
        <taxon>Eukaryota</taxon>
        <taxon>Metazoa</taxon>
        <taxon>Chordata</taxon>
        <taxon>Craniata</taxon>
        <taxon>Vertebrata</taxon>
        <taxon>Euteleostomi</taxon>
        <taxon>Actinopterygii</taxon>
        <taxon>Neopterygii</taxon>
        <taxon>Teleostei</taxon>
        <taxon>Neoteleostei</taxon>
        <taxon>Acanthomorphata</taxon>
        <taxon>Eupercaria</taxon>
        <taxon>Perciformes</taxon>
        <taxon>Cottioidei</taxon>
        <taxon>Cottales</taxon>
        <taxon>Liparidae</taxon>
        <taxon>Liparis</taxon>
    </lineage>
</organism>
<comment type="caution">
    <text evidence="1">The sequence shown here is derived from an EMBL/GenBank/DDBJ whole genome shotgun (WGS) entry which is preliminary data.</text>
</comment>
<evidence type="ECO:0000313" key="1">
    <source>
        <dbReference type="EMBL" id="TNN76586.1"/>
    </source>
</evidence>
<gene>
    <name evidence="1" type="ORF">EYF80_013236</name>
</gene>
<dbReference type="Proteomes" id="UP000314294">
    <property type="component" value="Unassembled WGS sequence"/>
</dbReference>
<reference evidence="1 2" key="1">
    <citation type="submission" date="2019-03" db="EMBL/GenBank/DDBJ databases">
        <title>First draft genome of Liparis tanakae, snailfish: a comprehensive survey of snailfish specific genes.</title>
        <authorList>
            <person name="Kim W."/>
            <person name="Song I."/>
            <person name="Jeong J.-H."/>
            <person name="Kim D."/>
            <person name="Kim S."/>
            <person name="Ryu S."/>
            <person name="Song J.Y."/>
            <person name="Lee S.K."/>
        </authorList>
    </citation>
    <scope>NUCLEOTIDE SEQUENCE [LARGE SCALE GENOMIC DNA]</scope>
    <source>
        <tissue evidence="1">Muscle</tissue>
    </source>
</reference>
<dbReference type="EMBL" id="SRLO01000092">
    <property type="protein sequence ID" value="TNN76586.1"/>
    <property type="molecule type" value="Genomic_DNA"/>
</dbReference>
<name>A0A4Z2IF57_9TELE</name>
<sequence length="86" mass="9382">MSVGAGNNLDVEQLVQQKRSGLTFVQRGVRRVEVHQTADFSLVAESQEVMHPTGWLTAALQCSHAAVRADNAVPLVPPQVNTFSHF</sequence>